<dbReference type="InterPro" id="IPR036935">
    <property type="entry name" value="Ribosomal_bL9_N_sf"/>
</dbReference>
<evidence type="ECO:0000313" key="10">
    <source>
        <dbReference type="EMBL" id="OGY65040.1"/>
    </source>
</evidence>
<dbReference type="NCBIfam" id="TIGR00158">
    <property type="entry name" value="L9"/>
    <property type="match status" value="1"/>
</dbReference>
<name>A0A1G1ZMQ6_9BACT</name>
<keyword evidence="4 7" id="KW-0689">Ribosomal protein</keyword>
<dbReference type="GO" id="GO:0003735">
    <property type="term" value="F:structural constituent of ribosome"/>
    <property type="evidence" value="ECO:0007669"/>
    <property type="project" value="InterPro"/>
</dbReference>
<dbReference type="HAMAP" id="MF_00503">
    <property type="entry name" value="Ribosomal_bL9"/>
    <property type="match status" value="1"/>
</dbReference>
<keyword evidence="5 7" id="KW-0687">Ribonucleoprotein</keyword>
<dbReference type="GO" id="GO:0005840">
    <property type="term" value="C:ribosome"/>
    <property type="evidence" value="ECO:0007669"/>
    <property type="project" value="UniProtKB-KW"/>
</dbReference>
<dbReference type="SUPFAM" id="SSF55658">
    <property type="entry name" value="L9 N-domain-like"/>
    <property type="match status" value="1"/>
</dbReference>
<protein>
    <recommendedName>
        <fullName evidence="6 7">Large ribosomal subunit protein bL9</fullName>
    </recommendedName>
</protein>
<accession>A0A1G1ZMQ6</accession>
<dbReference type="InterPro" id="IPR009027">
    <property type="entry name" value="Ribosomal_bL9/RNase_H1_N"/>
</dbReference>
<comment type="caution">
    <text evidence="10">The sequence shown here is derived from an EMBL/GenBank/DDBJ whole genome shotgun (WGS) entry which is preliminary data.</text>
</comment>
<dbReference type="Pfam" id="PF01281">
    <property type="entry name" value="Ribosomal_L9_N"/>
    <property type="match status" value="1"/>
</dbReference>
<evidence type="ECO:0000256" key="8">
    <source>
        <dbReference type="SAM" id="Coils"/>
    </source>
</evidence>
<keyword evidence="8" id="KW-0175">Coiled coil</keyword>
<feature type="domain" description="Ribosomal protein L9" evidence="9">
    <location>
        <begin position="13"/>
        <end position="40"/>
    </location>
</feature>
<feature type="coiled-coil region" evidence="8">
    <location>
        <begin position="44"/>
        <end position="75"/>
    </location>
</feature>
<evidence type="ECO:0000256" key="3">
    <source>
        <dbReference type="ARBA" id="ARBA00022884"/>
    </source>
</evidence>
<dbReference type="Proteomes" id="UP000178517">
    <property type="component" value="Unassembled WGS sequence"/>
</dbReference>
<dbReference type="STRING" id="1798406.A3A04_02235"/>
<dbReference type="PROSITE" id="PS00651">
    <property type="entry name" value="RIBOSOMAL_L9"/>
    <property type="match status" value="1"/>
</dbReference>
<evidence type="ECO:0000256" key="2">
    <source>
        <dbReference type="ARBA" id="ARBA00022730"/>
    </source>
</evidence>
<dbReference type="GO" id="GO:0006412">
    <property type="term" value="P:translation"/>
    <property type="evidence" value="ECO:0007669"/>
    <property type="project" value="UniProtKB-UniRule"/>
</dbReference>
<evidence type="ECO:0000256" key="6">
    <source>
        <dbReference type="ARBA" id="ARBA00035292"/>
    </source>
</evidence>
<keyword evidence="3 7" id="KW-0694">RNA-binding</keyword>
<evidence type="ECO:0000256" key="7">
    <source>
        <dbReference type="HAMAP-Rule" id="MF_00503"/>
    </source>
</evidence>
<dbReference type="Gene3D" id="3.40.5.10">
    <property type="entry name" value="Ribosomal protein L9, N-terminal domain"/>
    <property type="match status" value="1"/>
</dbReference>
<evidence type="ECO:0000313" key="11">
    <source>
        <dbReference type="Proteomes" id="UP000178517"/>
    </source>
</evidence>
<dbReference type="Gene3D" id="3.10.430.100">
    <property type="entry name" value="Ribosomal protein L9, C-terminal domain"/>
    <property type="match status" value="1"/>
</dbReference>
<dbReference type="InterPro" id="IPR020069">
    <property type="entry name" value="Ribosomal_bL9_C"/>
</dbReference>
<evidence type="ECO:0000259" key="9">
    <source>
        <dbReference type="PROSITE" id="PS00651"/>
    </source>
</evidence>
<proteinExistence type="inferred from homology"/>
<comment type="function">
    <text evidence="7">Binds to the 23S rRNA.</text>
</comment>
<evidence type="ECO:0000256" key="4">
    <source>
        <dbReference type="ARBA" id="ARBA00022980"/>
    </source>
</evidence>
<sequence>MRIILEQDVKNIGKKFDVKTVSDGYAKNFLFPRKLAIPATESSLQSIERKKKQWNAEEEALIKKSREQIQQLLNEKFVFHAKHNNGTIFGSIQSKDIEERLKEAGYLYAHIELKSPIKTLGEYEIPVLFVKNLKTTAKIVVKGE</sequence>
<dbReference type="GO" id="GO:0019843">
    <property type="term" value="F:rRNA binding"/>
    <property type="evidence" value="ECO:0007669"/>
    <property type="project" value="UniProtKB-UniRule"/>
</dbReference>
<dbReference type="EMBL" id="MHJI01000026">
    <property type="protein sequence ID" value="OGY65040.1"/>
    <property type="molecule type" value="Genomic_DNA"/>
</dbReference>
<evidence type="ECO:0000256" key="1">
    <source>
        <dbReference type="ARBA" id="ARBA00010605"/>
    </source>
</evidence>
<dbReference type="InterPro" id="IPR036791">
    <property type="entry name" value="Ribosomal_bL9_C_sf"/>
</dbReference>
<dbReference type="InterPro" id="IPR020594">
    <property type="entry name" value="Ribosomal_bL9_bac/chp"/>
</dbReference>
<comment type="similarity">
    <text evidence="1 7">Belongs to the bacterial ribosomal protein bL9 family.</text>
</comment>
<reference evidence="10 11" key="1">
    <citation type="journal article" date="2016" name="Nat. Commun.">
        <title>Thousands of microbial genomes shed light on interconnected biogeochemical processes in an aquifer system.</title>
        <authorList>
            <person name="Anantharaman K."/>
            <person name="Brown C.T."/>
            <person name="Hug L.A."/>
            <person name="Sharon I."/>
            <person name="Castelle C.J."/>
            <person name="Probst A.J."/>
            <person name="Thomas B.C."/>
            <person name="Singh A."/>
            <person name="Wilkins M.J."/>
            <person name="Karaoz U."/>
            <person name="Brodie E.L."/>
            <person name="Williams K.H."/>
            <person name="Hubbard S.S."/>
            <person name="Banfield J.F."/>
        </authorList>
    </citation>
    <scope>NUCLEOTIDE SEQUENCE [LARGE SCALE GENOMIC DNA]</scope>
</reference>
<dbReference type="SUPFAM" id="SSF55653">
    <property type="entry name" value="Ribosomal protein L9 C-domain"/>
    <property type="match status" value="1"/>
</dbReference>
<keyword evidence="2 7" id="KW-0699">rRNA-binding</keyword>
<evidence type="ECO:0000256" key="5">
    <source>
        <dbReference type="ARBA" id="ARBA00023274"/>
    </source>
</evidence>
<gene>
    <name evidence="7" type="primary">rplI</name>
    <name evidence="10" type="ORF">A3A04_02235</name>
</gene>
<dbReference type="AlphaFoldDB" id="A0A1G1ZMQ6"/>
<dbReference type="Pfam" id="PF03948">
    <property type="entry name" value="Ribosomal_L9_C"/>
    <property type="match status" value="1"/>
</dbReference>
<dbReference type="GO" id="GO:1990904">
    <property type="term" value="C:ribonucleoprotein complex"/>
    <property type="evidence" value="ECO:0007669"/>
    <property type="project" value="UniProtKB-KW"/>
</dbReference>
<dbReference type="InterPro" id="IPR000244">
    <property type="entry name" value="Ribosomal_bL9"/>
</dbReference>
<dbReference type="PANTHER" id="PTHR21368">
    <property type="entry name" value="50S RIBOSOMAL PROTEIN L9"/>
    <property type="match status" value="1"/>
</dbReference>
<dbReference type="InterPro" id="IPR020070">
    <property type="entry name" value="Ribosomal_bL9_N"/>
</dbReference>
<organism evidence="10 11">
    <name type="scientific">Candidatus Harrisonbacteria bacterium RIFCSPLOWO2_01_FULL_40_28</name>
    <dbReference type="NCBI Taxonomy" id="1798406"/>
    <lineage>
        <taxon>Bacteria</taxon>
        <taxon>Candidatus Harrisoniibacteriota</taxon>
    </lineage>
</organism>